<comment type="subcellular location">
    <subcellularLocation>
        <location evidence="1">Membrane</location>
        <topology evidence="1">Multi-pass membrane protein</topology>
    </subcellularLocation>
</comment>
<evidence type="ECO:0000313" key="6">
    <source>
        <dbReference type="EMBL" id="EKJ72457.1"/>
    </source>
</evidence>
<dbReference type="OrthoDB" id="3561681at2759"/>
<evidence type="ECO:0000256" key="5">
    <source>
        <dbReference type="SAM" id="Phobius"/>
    </source>
</evidence>
<dbReference type="InterPro" id="IPR045863">
    <property type="entry name" value="CorA_TM1_TM2"/>
</dbReference>
<dbReference type="SUPFAM" id="SSF144083">
    <property type="entry name" value="Magnesium transport protein CorA, transmembrane region"/>
    <property type="match status" value="1"/>
</dbReference>
<evidence type="ECO:0000256" key="3">
    <source>
        <dbReference type="ARBA" id="ARBA00022989"/>
    </source>
</evidence>
<reference evidence="6 7" key="1">
    <citation type="journal article" date="2012" name="PLoS Pathog.">
        <title>Comparative pathogenomics reveals horizontally acquired novel virulence genes in fungi infecting cereal hosts.</title>
        <authorList>
            <person name="Gardiner D.M."/>
            <person name="McDonald M.C."/>
            <person name="Covarelli L."/>
            <person name="Solomon P.S."/>
            <person name="Rusu A.G."/>
            <person name="Marshall M."/>
            <person name="Kazan K."/>
            <person name="Chakraborty S."/>
            <person name="McDonald B.A."/>
            <person name="Manners J.M."/>
        </authorList>
    </citation>
    <scope>NUCLEOTIDE SEQUENCE [LARGE SCALE GENOMIC DNA]</scope>
    <source>
        <strain evidence="6 7">CS3096</strain>
    </source>
</reference>
<dbReference type="AlphaFoldDB" id="K3VE90"/>
<keyword evidence="3 5" id="KW-1133">Transmembrane helix</keyword>
<organism evidence="6 7">
    <name type="scientific">Fusarium pseudograminearum (strain CS3096)</name>
    <name type="common">Wheat and barley crown-rot fungus</name>
    <dbReference type="NCBI Taxonomy" id="1028729"/>
    <lineage>
        <taxon>Eukaryota</taxon>
        <taxon>Fungi</taxon>
        <taxon>Dikarya</taxon>
        <taxon>Ascomycota</taxon>
        <taxon>Pezizomycotina</taxon>
        <taxon>Sordariomycetes</taxon>
        <taxon>Hypocreomycetidae</taxon>
        <taxon>Hypocreales</taxon>
        <taxon>Nectriaceae</taxon>
        <taxon>Fusarium</taxon>
    </lineage>
</organism>
<dbReference type="GO" id="GO:0016020">
    <property type="term" value="C:membrane"/>
    <property type="evidence" value="ECO:0007669"/>
    <property type="project" value="UniProtKB-SubCell"/>
</dbReference>
<keyword evidence="4 5" id="KW-0472">Membrane</keyword>
<dbReference type="EMBL" id="AFNW01000192">
    <property type="protein sequence ID" value="EKJ72457.1"/>
    <property type="molecule type" value="Genomic_DNA"/>
</dbReference>
<keyword evidence="2 5" id="KW-0812">Transmembrane</keyword>
<evidence type="ECO:0000256" key="2">
    <source>
        <dbReference type="ARBA" id="ARBA00022692"/>
    </source>
</evidence>
<dbReference type="eggNOG" id="ENOG502SJ0B">
    <property type="taxonomic scope" value="Eukaryota"/>
</dbReference>
<accession>K3VE90</accession>
<proteinExistence type="predicted"/>
<feature type="transmembrane region" description="Helical" evidence="5">
    <location>
        <begin position="460"/>
        <end position="480"/>
    </location>
</feature>
<dbReference type="KEGG" id="fpu:FPSE_07338"/>
<dbReference type="Gene3D" id="1.20.58.340">
    <property type="entry name" value="Magnesium transport protein CorA, transmembrane region"/>
    <property type="match status" value="1"/>
</dbReference>
<sequence length="537" mass="61394">MSWLNRHPNLRPEDWDLLDFDQQQNEVFTITINDQSKDNNKPGTEHGITTQTNRKVVEGEADLGQWVDEISGVQSKQNAPTYQPGDNGSASTINLILASQMSSLDELPFAKTTYTYIMIRMRMHGSIVRAINRNTQCTFSSLPFNWPSGYSPIPSIVYNCRTAGSWEGDMALSVTFFPKTLTTNAVWYGLDTKEHRTYGHKLTNADIITSRLSNFDGSCLHPLILPTMFAECERERHIGLVRKYHTQLVQRINDLAYPSSSTNNSNETELLRISTERKSRDSNFTEKLRTLVSQLSMNSKTGHSSHVEDISAQEKTFHQRQCKETKEDPEPAVVLWQNTSFLSNGLLNWQTQLRKMLEQVQDLDDTRFGISTSEYDPQVELKLARLREVGLRIKTRIQDLIYEYDEHIRQCNHITEGLRLATQLELNDIGHKDARTNQEIARVNLKVAQMTRLDSSLMRSIATLGMIFLPATFVSTFFSMDFFQWSEEDGNNQELISSYFWVYIVVAIGLTVLTMSIFYTCVLRAPSVDVDEESTCS</sequence>
<keyword evidence="7" id="KW-1185">Reference proteome</keyword>
<evidence type="ECO:0000313" key="7">
    <source>
        <dbReference type="Proteomes" id="UP000007978"/>
    </source>
</evidence>
<dbReference type="HOGENOM" id="CLU_038493_0_0_1"/>
<protein>
    <submittedName>
        <fullName evidence="6">Uncharacterized protein</fullName>
    </submittedName>
</protein>
<gene>
    <name evidence="6" type="ORF">FPSE_07338</name>
</gene>
<name>K3VE90_FUSPC</name>
<dbReference type="RefSeq" id="XP_009258731.1">
    <property type="nucleotide sequence ID" value="XM_009260456.1"/>
</dbReference>
<dbReference type="GeneID" id="20365956"/>
<evidence type="ECO:0000256" key="4">
    <source>
        <dbReference type="ARBA" id="ARBA00023136"/>
    </source>
</evidence>
<feature type="transmembrane region" description="Helical" evidence="5">
    <location>
        <begin position="500"/>
        <end position="522"/>
    </location>
</feature>
<comment type="caution">
    <text evidence="6">The sequence shown here is derived from an EMBL/GenBank/DDBJ whole genome shotgun (WGS) entry which is preliminary data.</text>
</comment>
<evidence type="ECO:0000256" key="1">
    <source>
        <dbReference type="ARBA" id="ARBA00004141"/>
    </source>
</evidence>
<dbReference type="Proteomes" id="UP000007978">
    <property type="component" value="Chromosome 4"/>
</dbReference>